<organism evidence="4 5">
    <name type="scientific">Labeo rohita</name>
    <name type="common">Indian major carp</name>
    <name type="synonym">Cyprinus rohita</name>
    <dbReference type="NCBI Taxonomy" id="84645"/>
    <lineage>
        <taxon>Eukaryota</taxon>
        <taxon>Metazoa</taxon>
        <taxon>Chordata</taxon>
        <taxon>Craniata</taxon>
        <taxon>Vertebrata</taxon>
        <taxon>Euteleostomi</taxon>
        <taxon>Actinopterygii</taxon>
        <taxon>Neopterygii</taxon>
        <taxon>Teleostei</taxon>
        <taxon>Ostariophysi</taxon>
        <taxon>Cypriniformes</taxon>
        <taxon>Cyprinidae</taxon>
        <taxon>Labeoninae</taxon>
        <taxon>Labeonini</taxon>
        <taxon>Labeo</taxon>
    </lineage>
</organism>
<keyword evidence="1" id="KW-1015">Disulfide bond</keyword>
<keyword evidence="5" id="KW-1185">Reference proteome</keyword>
<dbReference type="PANTHER" id="PTHR47881:SF1">
    <property type="entry name" value="TUMOR NECROSIS FACTOR RECEPTOR SUPERFAMILY MEMBER 4"/>
    <property type="match status" value="1"/>
</dbReference>
<dbReference type="InterPro" id="IPR038765">
    <property type="entry name" value="Papain-like_cys_pep_sf"/>
</dbReference>
<feature type="repeat" description="TNFR-Cys" evidence="1">
    <location>
        <begin position="474"/>
        <end position="510"/>
    </location>
</feature>
<dbReference type="GO" id="GO:0006954">
    <property type="term" value="P:inflammatory response"/>
    <property type="evidence" value="ECO:0007669"/>
    <property type="project" value="InterPro"/>
</dbReference>
<dbReference type="SUPFAM" id="SSF57903">
    <property type="entry name" value="FYVE/PHD zinc finger"/>
    <property type="match status" value="1"/>
</dbReference>
<sequence length="576" mass="65619">MVTASPSGITVYGKECPVCRILVCFQDYNSGFHNYNNRIFLSIPLCSFLTTGLSPKKEDLTKACNILGVSASGSISDIINRLEELLLYKNVYPKMFVKLQKAGETNTQPREVQSKDPDVSAKLDSMPEEGKKFSVSMFPIEQTHKETISRLYAEKRNDDNVIARISHYALLYLRDLKSVLPPHLLSDTSSTAMPWLTDNAVNCRIAQIAEGTNDVVALNTDKFILWHRDWQRDAKVSDEHLKELEKTSEFLKILLPRIVGPGDNPEKGNHFILWVFDMTTKTIRVYDNTDQYVTISILDMEVLKDAFRNIASLNSWTVSSPRQWQRDDRRNCGVFVCTMAEMEARNVQMCHEVLHNEQMCHLRLYHASCMVKTVQSAKQNTCMAQDAGVCIYQKYHSKVMHPDVKSLDWIQCDLCKKWLHADCAGISLDIVTEDTTFCCGCDTKHVHTFENKMLALLSVLLLTSHVLPLVQSQTCNERTQYSNDNRCCDKCQPGQYVTQKCTAKQSKTVCETCKDGYYMDDYNGSYNFCKHCTKCTKDRFCRSDKSNSGSSQCTEEEEVPMPVQEMCGTDEKLEDV</sequence>
<dbReference type="SMART" id="SM00208">
    <property type="entry name" value="TNFR"/>
    <property type="match status" value="1"/>
</dbReference>
<feature type="domain" description="TNFR-Cys" evidence="3">
    <location>
        <begin position="474"/>
        <end position="510"/>
    </location>
</feature>
<dbReference type="GO" id="GO:0005031">
    <property type="term" value="F:tumor necrosis factor receptor activity"/>
    <property type="evidence" value="ECO:0007669"/>
    <property type="project" value="InterPro"/>
</dbReference>
<feature type="region of interest" description="Disordered" evidence="2">
    <location>
        <begin position="541"/>
        <end position="576"/>
    </location>
</feature>
<dbReference type="Gene3D" id="2.10.50.10">
    <property type="entry name" value="Tumor Necrosis Factor Receptor, subunit A, domain 2"/>
    <property type="match status" value="1"/>
</dbReference>
<evidence type="ECO:0000313" key="4">
    <source>
        <dbReference type="EMBL" id="RXN33384.1"/>
    </source>
</evidence>
<feature type="disulfide bond" evidence="1">
    <location>
        <begin position="535"/>
        <end position="553"/>
    </location>
</feature>
<feature type="disulfide bond" evidence="1">
    <location>
        <begin position="488"/>
        <end position="501"/>
    </location>
</feature>
<dbReference type="Gene3D" id="3.40.395.10">
    <property type="entry name" value="Adenoviral Proteinase, Chain A"/>
    <property type="match status" value="1"/>
</dbReference>
<evidence type="ECO:0000256" key="2">
    <source>
        <dbReference type="SAM" id="MobiDB-lite"/>
    </source>
</evidence>
<dbReference type="InterPro" id="IPR013083">
    <property type="entry name" value="Znf_RING/FYVE/PHD"/>
</dbReference>
<dbReference type="PROSITE" id="PS00652">
    <property type="entry name" value="TNFR_NGFR_1"/>
    <property type="match status" value="1"/>
</dbReference>
<dbReference type="SUPFAM" id="SSF54001">
    <property type="entry name" value="Cysteine proteinases"/>
    <property type="match status" value="1"/>
</dbReference>
<dbReference type="Proteomes" id="UP000290572">
    <property type="component" value="Unassembled WGS sequence"/>
</dbReference>
<name>A0A498NP25_LABRO</name>
<dbReference type="SUPFAM" id="SSF57586">
    <property type="entry name" value="TNF receptor-like"/>
    <property type="match status" value="1"/>
</dbReference>
<comment type="caution">
    <text evidence="4">The sequence shown here is derived from an EMBL/GenBank/DDBJ whole genome shotgun (WGS) entry which is preliminary data.</text>
</comment>
<proteinExistence type="predicted"/>
<dbReference type="PANTHER" id="PTHR47881">
    <property type="entry name" value="TUMOR NECROSIS FACTOR RECEPTOR SUBFAMILY MEMBER 4"/>
    <property type="match status" value="1"/>
</dbReference>
<evidence type="ECO:0000259" key="3">
    <source>
        <dbReference type="PROSITE" id="PS50050"/>
    </source>
</evidence>
<keyword evidence="4" id="KW-0675">Receptor</keyword>
<evidence type="ECO:0000256" key="1">
    <source>
        <dbReference type="PROSITE-ProRule" id="PRU00206"/>
    </source>
</evidence>
<dbReference type="EMBL" id="QBIY01011267">
    <property type="protein sequence ID" value="RXN33384.1"/>
    <property type="molecule type" value="Genomic_DNA"/>
</dbReference>
<dbReference type="InterPro" id="IPR001368">
    <property type="entry name" value="TNFR/NGFR_Cys_rich_reg"/>
</dbReference>
<comment type="caution">
    <text evidence="1">Lacks conserved residue(s) required for the propagation of feature annotation.</text>
</comment>
<protein>
    <submittedName>
        <fullName evidence="4">Tumor necrosis factor receptor superfamily member 22-like isoform X1</fullName>
    </submittedName>
</protein>
<evidence type="ECO:0000313" key="5">
    <source>
        <dbReference type="Proteomes" id="UP000290572"/>
    </source>
</evidence>
<gene>
    <name evidence="4" type="ORF">ROHU_015634</name>
</gene>
<feature type="domain" description="TNFR-Cys" evidence="3">
    <location>
        <begin position="512"/>
        <end position="553"/>
    </location>
</feature>
<dbReference type="AlphaFoldDB" id="A0A498NP25"/>
<feature type="repeat" description="TNFR-Cys" evidence="1">
    <location>
        <begin position="512"/>
        <end position="553"/>
    </location>
</feature>
<dbReference type="InterPro" id="IPR011011">
    <property type="entry name" value="Znf_FYVE_PHD"/>
</dbReference>
<accession>A0A498NP25</accession>
<dbReference type="PROSITE" id="PS50050">
    <property type="entry name" value="TNFR_NGFR_2"/>
    <property type="match status" value="2"/>
</dbReference>
<dbReference type="Gene3D" id="3.30.40.10">
    <property type="entry name" value="Zinc/RING finger domain, C3HC4 (zinc finger)"/>
    <property type="match status" value="1"/>
</dbReference>
<reference evidence="4 5" key="1">
    <citation type="submission" date="2018-03" db="EMBL/GenBank/DDBJ databases">
        <title>Draft genome sequence of Rohu Carp (Labeo rohita).</title>
        <authorList>
            <person name="Das P."/>
            <person name="Kushwaha B."/>
            <person name="Joshi C.G."/>
            <person name="Kumar D."/>
            <person name="Nagpure N.S."/>
            <person name="Sahoo L."/>
            <person name="Das S.P."/>
            <person name="Bit A."/>
            <person name="Patnaik S."/>
            <person name="Meher P.K."/>
            <person name="Jayasankar P."/>
            <person name="Koringa P.G."/>
            <person name="Patel N.V."/>
            <person name="Hinsu A.T."/>
            <person name="Kumar R."/>
            <person name="Pandey M."/>
            <person name="Agarwal S."/>
            <person name="Srivastava S."/>
            <person name="Singh M."/>
            <person name="Iquebal M.A."/>
            <person name="Jaiswal S."/>
            <person name="Angadi U.B."/>
            <person name="Kumar N."/>
            <person name="Raza M."/>
            <person name="Shah T.M."/>
            <person name="Rai A."/>
            <person name="Jena J.K."/>
        </authorList>
    </citation>
    <scope>NUCLEOTIDE SEQUENCE [LARGE SCALE GENOMIC DNA]</scope>
    <source>
        <strain evidence="4">DASCIFA01</strain>
        <tissue evidence="4">Testis</tissue>
    </source>
</reference>
<dbReference type="InterPro" id="IPR020445">
    <property type="entry name" value="TNFR_4"/>
</dbReference>